<reference evidence="2" key="1">
    <citation type="journal article" date="2020" name="Stud. Mycol.">
        <title>101 Dothideomycetes genomes: a test case for predicting lifestyles and emergence of pathogens.</title>
        <authorList>
            <person name="Haridas S."/>
            <person name="Albert R."/>
            <person name="Binder M."/>
            <person name="Bloem J."/>
            <person name="Labutti K."/>
            <person name="Salamov A."/>
            <person name="Andreopoulos B."/>
            <person name="Baker S."/>
            <person name="Barry K."/>
            <person name="Bills G."/>
            <person name="Bluhm B."/>
            <person name="Cannon C."/>
            <person name="Castanera R."/>
            <person name="Culley D."/>
            <person name="Daum C."/>
            <person name="Ezra D."/>
            <person name="Gonzalez J."/>
            <person name="Henrissat B."/>
            <person name="Kuo A."/>
            <person name="Liang C."/>
            <person name="Lipzen A."/>
            <person name="Lutzoni F."/>
            <person name="Magnuson J."/>
            <person name="Mondo S."/>
            <person name="Nolan M."/>
            <person name="Ohm R."/>
            <person name="Pangilinan J."/>
            <person name="Park H.-J."/>
            <person name="Ramirez L."/>
            <person name="Alfaro M."/>
            <person name="Sun H."/>
            <person name="Tritt A."/>
            <person name="Yoshinaga Y."/>
            <person name="Zwiers L.-H."/>
            <person name="Turgeon B."/>
            <person name="Goodwin S."/>
            <person name="Spatafora J."/>
            <person name="Crous P."/>
            <person name="Grigoriev I."/>
        </authorList>
    </citation>
    <scope>NUCLEOTIDE SEQUENCE</scope>
    <source>
        <strain evidence="2">CBS 207.26</strain>
    </source>
</reference>
<accession>A0A6A6E210</accession>
<dbReference type="InterPro" id="IPR036397">
    <property type="entry name" value="RNaseH_sf"/>
</dbReference>
<feature type="region of interest" description="Disordered" evidence="1">
    <location>
        <begin position="1"/>
        <end position="22"/>
    </location>
</feature>
<sequence length="346" mass="39844">MKIQGASDLPRPRKTHLDETDKTRRIEYTKTLEQLAGISIKDAEAQGGVVATDLIIIGVDEYSVPFGGSANEYISAMAGEDTYEMAQEIPAIRFKPMQWAAACPKRSRLKRPQVVWEKESDSQNFEPAKRLKAQNQRLHEAVNRQRQEARKIGTIEYQHLQRVNYGIARQNARLPPSQRRGKKRLYTPERLYKHEQFERDHDKGGLDFVWYAFEVYEKLLILYYKALKHELPGKRVVITEDSAPSHIKARRLLKAEGVEFVDWPPSSPDLHPIEDLQKHHKALLEGLRFDVNSASKSVREACKEEMRRLWQDDAGFDEIAVETMAVGNYLRPAGLRRAHDGNNYKA</sequence>
<dbReference type="AlphaFoldDB" id="A0A6A6E210"/>
<evidence type="ECO:0008006" key="4">
    <source>
        <dbReference type="Google" id="ProtNLM"/>
    </source>
</evidence>
<protein>
    <recommendedName>
        <fullName evidence="4">Tc1-like transposase DDE domain-containing protein</fullName>
    </recommendedName>
</protein>
<keyword evidence="3" id="KW-1185">Reference proteome</keyword>
<proteinExistence type="predicted"/>
<evidence type="ECO:0000256" key="1">
    <source>
        <dbReference type="SAM" id="MobiDB-lite"/>
    </source>
</evidence>
<dbReference type="EMBL" id="ML994637">
    <property type="protein sequence ID" value="KAF2184609.1"/>
    <property type="molecule type" value="Genomic_DNA"/>
</dbReference>
<organism evidence="2 3">
    <name type="scientific">Zopfia rhizophila CBS 207.26</name>
    <dbReference type="NCBI Taxonomy" id="1314779"/>
    <lineage>
        <taxon>Eukaryota</taxon>
        <taxon>Fungi</taxon>
        <taxon>Dikarya</taxon>
        <taxon>Ascomycota</taxon>
        <taxon>Pezizomycotina</taxon>
        <taxon>Dothideomycetes</taxon>
        <taxon>Dothideomycetes incertae sedis</taxon>
        <taxon>Zopfiaceae</taxon>
        <taxon>Zopfia</taxon>
    </lineage>
</organism>
<name>A0A6A6E210_9PEZI</name>
<dbReference type="Proteomes" id="UP000800200">
    <property type="component" value="Unassembled WGS sequence"/>
</dbReference>
<dbReference type="OrthoDB" id="3687914at2759"/>
<gene>
    <name evidence="2" type="ORF">K469DRAFT_750796</name>
</gene>
<dbReference type="GO" id="GO:0003676">
    <property type="term" value="F:nucleic acid binding"/>
    <property type="evidence" value="ECO:0007669"/>
    <property type="project" value="InterPro"/>
</dbReference>
<dbReference type="Gene3D" id="3.30.420.10">
    <property type="entry name" value="Ribonuclease H-like superfamily/Ribonuclease H"/>
    <property type="match status" value="1"/>
</dbReference>
<evidence type="ECO:0000313" key="3">
    <source>
        <dbReference type="Proteomes" id="UP000800200"/>
    </source>
</evidence>
<evidence type="ECO:0000313" key="2">
    <source>
        <dbReference type="EMBL" id="KAF2184609.1"/>
    </source>
</evidence>